<dbReference type="SUPFAM" id="SSF55785">
    <property type="entry name" value="PYP-like sensor domain (PAS domain)"/>
    <property type="match status" value="1"/>
</dbReference>
<dbReference type="EMBL" id="FUYA01000006">
    <property type="protein sequence ID" value="SKA74318.1"/>
    <property type="molecule type" value="Genomic_DNA"/>
</dbReference>
<dbReference type="InterPro" id="IPR003661">
    <property type="entry name" value="HisK_dim/P_dom"/>
</dbReference>
<accession>A0A1T4WBA1</accession>
<feature type="domain" description="Response regulatory" evidence="8">
    <location>
        <begin position="7"/>
        <end position="121"/>
    </location>
</feature>
<dbReference type="RefSeq" id="WP_078685214.1">
    <property type="nucleotide sequence ID" value="NZ_FUYA01000006.1"/>
</dbReference>
<feature type="domain" description="Histidine kinase" evidence="7">
    <location>
        <begin position="274"/>
        <end position="470"/>
    </location>
</feature>
<name>A0A1T4WBA1_9BACT</name>
<dbReference type="SUPFAM" id="SSF47384">
    <property type="entry name" value="Homodimeric domain of signal transducing histidine kinase"/>
    <property type="match status" value="1"/>
</dbReference>
<keyword evidence="11" id="KW-1185">Reference proteome</keyword>
<feature type="modified residue" description="4-aspartylphosphate" evidence="6">
    <location>
        <position position="56"/>
    </location>
</feature>
<proteinExistence type="predicted"/>
<dbReference type="InterPro" id="IPR000014">
    <property type="entry name" value="PAS"/>
</dbReference>
<dbReference type="NCBIfam" id="TIGR00229">
    <property type="entry name" value="sensory_box"/>
    <property type="match status" value="1"/>
</dbReference>
<evidence type="ECO:0000259" key="9">
    <source>
        <dbReference type="PROSITE" id="PS50112"/>
    </source>
</evidence>
<evidence type="ECO:0000256" key="2">
    <source>
        <dbReference type="ARBA" id="ARBA00012438"/>
    </source>
</evidence>
<evidence type="ECO:0000256" key="1">
    <source>
        <dbReference type="ARBA" id="ARBA00000085"/>
    </source>
</evidence>
<dbReference type="GO" id="GO:0000155">
    <property type="term" value="F:phosphorelay sensor kinase activity"/>
    <property type="evidence" value="ECO:0007669"/>
    <property type="project" value="InterPro"/>
</dbReference>
<evidence type="ECO:0000256" key="6">
    <source>
        <dbReference type="PROSITE-ProRule" id="PRU00169"/>
    </source>
</evidence>
<dbReference type="GO" id="GO:0006355">
    <property type="term" value="P:regulation of DNA-templated transcription"/>
    <property type="evidence" value="ECO:0007669"/>
    <property type="project" value="TreeGrafter"/>
</dbReference>
<dbReference type="InterPro" id="IPR011006">
    <property type="entry name" value="CheY-like_superfamily"/>
</dbReference>
<dbReference type="AlphaFoldDB" id="A0A1T4WBA1"/>
<dbReference type="Pfam" id="PF00072">
    <property type="entry name" value="Response_reg"/>
    <property type="match status" value="1"/>
</dbReference>
<dbReference type="PROSITE" id="PS50112">
    <property type="entry name" value="PAS"/>
    <property type="match status" value="1"/>
</dbReference>
<dbReference type="OrthoDB" id="9805967at2"/>
<evidence type="ECO:0000256" key="4">
    <source>
        <dbReference type="ARBA" id="ARBA00023125"/>
    </source>
</evidence>
<dbReference type="GO" id="GO:0000976">
    <property type="term" value="F:transcription cis-regulatory region binding"/>
    <property type="evidence" value="ECO:0007669"/>
    <property type="project" value="TreeGrafter"/>
</dbReference>
<evidence type="ECO:0000313" key="10">
    <source>
        <dbReference type="EMBL" id="SKA74318.1"/>
    </source>
</evidence>
<dbReference type="SMART" id="SM00388">
    <property type="entry name" value="HisKA"/>
    <property type="match status" value="1"/>
</dbReference>
<dbReference type="Proteomes" id="UP000189733">
    <property type="component" value="Unassembled WGS sequence"/>
</dbReference>
<dbReference type="CDD" id="cd00082">
    <property type="entry name" value="HisKA"/>
    <property type="match status" value="1"/>
</dbReference>
<dbReference type="Gene3D" id="3.40.50.2300">
    <property type="match status" value="1"/>
</dbReference>
<keyword evidence="4" id="KW-0238">DNA-binding</keyword>
<keyword evidence="5" id="KW-0804">Transcription</keyword>
<dbReference type="EC" id="2.7.13.3" evidence="2"/>
<evidence type="ECO:0000259" key="7">
    <source>
        <dbReference type="PROSITE" id="PS50109"/>
    </source>
</evidence>
<dbReference type="SUPFAM" id="SSF52172">
    <property type="entry name" value="CheY-like"/>
    <property type="match status" value="1"/>
</dbReference>
<dbReference type="Gene3D" id="3.30.450.20">
    <property type="entry name" value="PAS domain"/>
    <property type="match status" value="1"/>
</dbReference>
<dbReference type="GO" id="GO:0005829">
    <property type="term" value="C:cytosol"/>
    <property type="evidence" value="ECO:0007669"/>
    <property type="project" value="TreeGrafter"/>
</dbReference>
<evidence type="ECO:0000256" key="5">
    <source>
        <dbReference type="ARBA" id="ARBA00023163"/>
    </source>
</evidence>
<dbReference type="InterPro" id="IPR005467">
    <property type="entry name" value="His_kinase_dom"/>
</dbReference>
<dbReference type="STRING" id="1121442.SAMN02745702_01923"/>
<keyword evidence="3" id="KW-0805">Transcription regulation</keyword>
<dbReference type="SMART" id="SM00448">
    <property type="entry name" value="REC"/>
    <property type="match status" value="1"/>
</dbReference>
<dbReference type="GO" id="GO:0032993">
    <property type="term" value="C:protein-DNA complex"/>
    <property type="evidence" value="ECO:0007669"/>
    <property type="project" value="TreeGrafter"/>
</dbReference>
<dbReference type="InterPro" id="IPR039420">
    <property type="entry name" value="WalR-like"/>
</dbReference>
<reference evidence="10 11" key="1">
    <citation type="submission" date="2017-02" db="EMBL/GenBank/DDBJ databases">
        <authorList>
            <person name="Peterson S.W."/>
        </authorList>
    </citation>
    <scope>NUCLEOTIDE SEQUENCE [LARGE SCALE GENOMIC DNA]</scope>
    <source>
        <strain evidence="10 11">DSM 18034</strain>
    </source>
</reference>
<dbReference type="PANTHER" id="PTHR48111:SF67">
    <property type="entry name" value="TRANSCRIPTIONAL REGULATORY PROTEIN TCTD"/>
    <property type="match status" value="1"/>
</dbReference>
<evidence type="ECO:0000256" key="3">
    <source>
        <dbReference type="ARBA" id="ARBA00023015"/>
    </source>
</evidence>
<dbReference type="Pfam" id="PF08447">
    <property type="entry name" value="PAS_3"/>
    <property type="match status" value="1"/>
</dbReference>
<gene>
    <name evidence="10" type="ORF">SAMN02745702_01923</name>
</gene>
<dbReference type="InterPro" id="IPR013655">
    <property type="entry name" value="PAS_fold_3"/>
</dbReference>
<sequence length="474" mass="53897">MNFDKAKILSIEDEPLVRMSILNWLEDSGYTVFGAETGEEGLKLFAQKKPDIVLLDMGLPDKHGLDVLRAILRMEATTPVIVVSGRAEIFDAIAAFKAGAWDYLTKPIDHMDMLERTVVNCLERKNLRREVAQANQRYQRLVQNVPVIIFSLRPDLSVDFINDVCLDRLGYQPADVLRDKDWMIQNVLRDDRERMRQAFLKAFETGKLEENFKFRHKNGYIMYMSGRCIHLAYSGSDGGKRIQGTLNDITDRLFLDKLLMQREKLNTIGAISNQLAHEIRNPLMALGGFARMLEKKHPEMEEARVILTEARRIEKLMKRISDYLAPLPVEPEPCQINELLRKVLDDLKGEIQLELVTRFDKALPDIVSDRAMLEDIFVATLRGVLKSVRGRGLLGVNTREIAGHVVCVFDAQSQDGTPIEDYGDDMMMPFDEETEAITASFKKLKDLGGNFSHERSSERVTFAISLPGARTHDG</sequence>
<dbReference type="InterPro" id="IPR001789">
    <property type="entry name" value="Sig_transdc_resp-reg_receiver"/>
</dbReference>
<organism evidence="10 11">
    <name type="scientific">Desulfobaculum bizertense DSM 18034</name>
    <dbReference type="NCBI Taxonomy" id="1121442"/>
    <lineage>
        <taxon>Bacteria</taxon>
        <taxon>Pseudomonadati</taxon>
        <taxon>Thermodesulfobacteriota</taxon>
        <taxon>Desulfovibrionia</taxon>
        <taxon>Desulfovibrionales</taxon>
        <taxon>Desulfovibrionaceae</taxon>
        <taxon>Desulfobaculum</taxon>
    </lineage>
</organism>
<feature type="domain" description="PAS" evidence="9">
    <location>
        <begin position="134"/>
        <end position="206"/>
    </location>
</feature>
<dbReference type="CDD" id="cd00130">
    <property type="entry name" value="PAS"/>
    <property type="match status" value="1"/>
</dbReference>
<dbReference type="InterPro" id="IPR036097">
    <property type="entry name" value="HisK_dim/P_sf"/>
</dbReference>
<comment type="catalytic activity">
    <reaction evidence="1">
        <text>ATP + protein L-histidine = ADP + protein N-phospho-L-histidine.</text>
        <dbReference type="EC" id="2.7.13.3"/>
    </reaction>
</comment>
<evidence type="ECO:0000259" key="8">
    <source>
        <dbReference type="PROSITE" id="PS50110"/>
    </source>
</evidence>
<dbReference type="InterPro" id="IPR035965">
    <property type="entry name" value="PAS-like_dom_sf"/>
</dbReference>
<keyword evidence="6" id="KW-0597">Phosphoprotein</keyword>
<dbReference type="PROSITE" id="PS50109">
    <property type="entry name" value="HIS_KIN"/>
    <property type="match status" value="1"/>
</dbReference>
<dbReference type="Pfam" id="PF00512">
    <property type="entry name" value="HisKA"/>
    <property type="match status" value="1"/>
</dbReference>
<protein>
    <recommendedName>
        <fullName evidence="2">histidine kinase</fullName>
        <ecNumber evidence="2">2.7.13.3</ecNumber>
    </recommendedName>
</protein>
<dbReference type="GO" id="GO:0000156">
    <property type="term" value="F:phosphorelay response regulator activity"/>
    <property type="evidence" value="ECO:0007669"/>
    <property type="project" value="TreeGrafter"/>
</dbReference>
<dbReference type="SMART" id="SM00091">
    <property type="entry name" value="PAS"/>
    <property type="match status" value="1"/>
</dbReference>
<evidence type="ECO:0000313" key="11">
    <source>
        <dbReference type="Proteomes" id="UP000189733"/>
    </source>
</evidence>
<dbReference type="PANTHER" id="PTHR48111">
    <property type="entry name" value="REGULATOR OF RPOS"/>
    <property type="match status" value="1"/>
</dbReference>
<dbReference type="PROSITE" id="PS50110">
    <property type="entry name" value="RESPONSE_REGULATORY"/>
    <property type="match status" value="1"/>
</dbReference>
<dbReference type="Gene3D" id="1.10.287.130">
    <property type="match status" value="1"/>
</dbReference>